<dbReference type="CDD" id="cd06558">
    <property type="entry name" value="crotonase-like"/>
    <property type="match status" value="1"/>
</dbReference>
<gene>
    <name evidence="3" type="ORF">LCGC14_0192970</name>
</gene>
<proteinExistence type="inferred from homology"/>
<evidence type="ECO:0000256" key="1">
    <source>
        <dbReference type="ARBA" id="ARBA00005254"/>
    </source>
</evidence>
<dbReference type="Pfam" id="PF00378">
    <property type="entry name" value="ECH_1"/>
    <property type="match status" value="1"/>
</dbReference>
<comment type="similarity">
    <text evidence="1">Belongs to the enoyl-CoA hydratase/isomerase family.</text>
</comment>
<dbReference type="EMBL" id="LAZR01000082">
    <property type="protein sequence ID" value="KKN94033.1"/>
    <property type="molecule type" value="Genomic_DNA"/>
</dbReference>
<protein>
    <recommendedName>
        <fullName evidence="4">Enoyl-CoA hydratase</fullName>
    </recommendedName>
</protein>
<dbReference type="PANTHER" id="PTHR43684">
    <property type="match status" value="1"/>
</dbReference>
<dbReference type="Gene3D" id="3.90.226.10">
    <property type="entry name" value="2-enoyl-CoA Hydratase, Chain A, domain 1"/>
    <property type="match status" value="1"/>
</dbReference>
<dbReference type="InterPro" id="IPR001753">
    <property type="entry name" value="Enoyl-CoA_hydra/iso"/>
</dbReference>
<reference evidence="3" key="1">
    <citation type="journal article" date="2015" name="Nature">
        <title>Complex archaea that bridge the gap between prokaryotes and eukaryotes.</title>
        <authorList>
            <person name="Spang A."/>
            <person name="Saw J.H."/>
            <person name="Jorgensen S.L."/>
            <person name="Zaremba-Niedzwiedzka K."/>
            <person name="Martijn J."/>
            <person name="Lind A.E."/>
            <person name="van Eijk R."/>
            <person name="Schleper C."/>
            <person name="Guy L."/>
            <person name="Ettema T.J."/>
        </authorList>
    </citation>
    <scope>NUCLEOTIDE SEQUENCE</scope>
</reference>
<accession>A0A0F9XP25</accession>
<feature type="region of interest" description="Disordered" evidence="2">
    <location>
        <begin position="262"/>
        <end position="282"/>
    </location>
</feature>
<dbReference type="InterPro" id="IPR029045">
    <property type="entry name" value="ClpP/crotonase-like_dom_sf"/>
</dbReference>
<sequence>MSYKTLDYQIEEGILTLTLNRPERMNAFNADMRSELIEAFDAADADDAVRVIIVTGAGKAFCAGADLESGGDTFNRHKRSNADIRDGGGTVSLRIFESTKPVIGAFNGAAVGVGATMTLPMDIRLASTKARFGFVFARRGITMEACSSWFLPRLVGVQQAAEWVFTGRVFDAEEALRGGLIRSIHEPDELLPAARKLAREIADNTSPMSTVLNRQMLWRMLGADHPMEAHIVDSRAIAFMGESPDAKEGVQSFLEKRAPKFKLSPSQDKPEFYPWWNDRPFR</sequence>
<evidence type="ECO:0008006" key="4">
    <source>
        <dbReference type="Google" id="ProtNLM"/>
    </source>
</evidence>
<name>A0A0F9XP25_9ZZZZ</name>
<organism evidence="3">
    <name type="scientific">marine sediment metagenome</name>
    <dbReference type="NCBI Taxonomy" id="412755"/>
    <lineage>
        <taxon>unclassified sequences</taxon>
        <taxon>metagenomes</taxon>
        <taxon>ecological metagenomes</taxon>
    </lineage>
</organism>
<dbReference type="NCBIfam" id="NF006109">
    <property type="entry name" value="PRK08260.1"/>
    <property type="match status" value="1"/>
</dbReference>
<dbReference type="PANTHER" id="PTHR43684:SF4">
    <property type="entry name" value="ENOYL-COA HYDRATASE_ISOMERASE FAMILY PROTEIN (AFU_ORTHOLOGUE AFUA_1G01890)"/>
    <property type="match status" value="1"/>
</dbReference>
<dbReference type="InterPro" id="IPR051053">
    <property type="entry name" value="ECH/Chromodomain_protein"/>
</dbReference>
<evidence type="ECO:0000313" key="3">
    <source>
        <dbReference type="EMBL" id="KKN94033.1"/>
    </source>
</evidence>
<dbReference type="SUPFAM" id="SSF52096">
    <property type="entry name" value="ClpP/crotonase"/>
    <property type="match status" value="1"/>
</dbReference>
<dbReference type="AlphaFoldDB" id="A0A0F9XP25"/>
<evidence type="ECO:0000256" key="2">
    <source>
        <dbReference type="SAM" id="MobiDB-lite"/>
    </source>
</evidence>
<comment type="caution">
    <text evidence="3">The sequence shown here is derived from an EMBL/GenBank/DDBJ whole genome shotgun (WGS) entry which is preliminary data.</text>
</comment>